<feature type="domain" description="N-acetyltransferase" evidence="3">
    <location>
        <begin position="1"/>
        <end position="138"/>
    </location>
</feature>
<dbReference type="EMBL" id="NOXT01000094">
    <property type="protein sequence ID" value="OYQ31116.1"/>
    <property type="molecule type" value="Genomic_DNA"/>
</dbReference>
<dbReference type="PROSITE" id="PS51186">
    <property type="entry name" value="GNAT"/>
    <property type="match status" value="1"/>
</dbReference>
<dbReference type="OrthoDB" id="9804026at2"/>
<evidence type="ECO:0000313" key="5">
    <source>
        <dbReference type="Proteomes" id="UP000216991"/>
    </source>
</evidence>
<dbReference type="Proteomes" id="UP000216991">
    <property type="component" value="Unassembled WGS sequence"/>
</dbReference>
<accession>A0A255YPG4</accession>
<dbReference type="SUPFAM" id="SSF55729">
    <property type="entry name" value="Acyl-CoA N-acyltransferases (Nat)"/>
    <property type="match status" value="1"/>
</dbReference>
<dbReference type="InterPro" id="IPR000182">
    <property type="entry name" value="GNAT_dom"/>
</dbReference>
<dbReference type="PANTHER" id="PTHR43420:SF44">
    <property type="entry name" value="ACETYLTRANSFERASE YPEA"/>
    <property type="match status" value="1"/>
</dbReference>
<evidence type="ECO:0000256" key="1">
    <source>
        <dbReference type="ARBA" id="ARBA00022679"/>
    </source>
</evidence>
<organism evidence="4 5">
    <name type="scientific">Sandarakinorhabdus cyanobacteriorum</name>
    <dbReference type="NCBI Taxonomy" id="1981098"/>
    <lineage>
        <taxon>Bacteria</taxon>
        <taxon>Pseudomonadati</taxon>
        <taxon>Pseudomonadota</taxon>
        <taxon>Alphaproteobacteria</taxon>
        <taxon>Sphingomonadales</taxon>
        <taxon>Sphingosinicellaceae</taxon>
        <taxon>Sandarakinorhabdus</taxon>
    </lineage>
</organism>
<name>A0A255YPG4_9SPHN</name>
<reference evidence="4 5" key="1">
    <citation type="submission" date="2017-07" db="EMBL/GenBank/DDBJ databases">
        <title>Sandarakinorhabdus cyanobacteriorum sp. nov., a novel bacterium isolated from cyanobacterial aggregates in a eutrophic lake.</title>
        <authorList>
            <person name="Cai H."/>
        </authorList>
    </citation>
    <scope>NUCLEOTIDE SEQUENCE [LARGE SCALE GENOMIC DNA]</scope>
    <source>
        <strain evidence="4 5">TH057</strain>
    </source>
</reference>
<protein>
    <recommendedName>
        <fullName evidence="3">N-acetyltransferase domain-containing protein</fullName>
    </recommendedName>
</protein>
<dbReference type="Pfam" id="PF00583">
    <property type="entry name" value="Acetyltransf_1"/>
    <property type="match status" value="1"/>
</dbReference>
<dbReference type="AlphaFoldDB" id="A0A255YPG4"/>
<evidence type="ECO:0000259" key="3">
    <source>
        <dbReference type="PROSITE" id="PS51186"/>
    </source>
</evidence>
<evidence type="ECO:0000313" key="4">
    <source>
        <dbReference type="EMBL" id="OYQ31116.1"/>
    </source>
</evidence>
<dbReference type="InterPro" id="IPR016181">
    <property type="entry name" value="Acyl_CoA_acyltransferase"/>
</dbReference>
<proteinExistence type="predicted"/>
<dbReference type="GO" id="GO:0016747">
    <property type="term" value="F:acyltransferase activity, transferring groups other than amino-acyl groups"/>
    <property type="evidence" value="ECO:0007669"/>
    <property type="project" value="InterPro"/>
</dbReference>
<dbReference type="InterPro" id="IPR050680">
    <property type="entry name" value="YpeA/RimI_acetyltransf"/>
</dbReference>
<keyword evidence="5" id="KW-1185">Reference proteome</keyword>
<dbReference type="CDD" id="cd04301">
    <property type="entry name" value="NAT_SF"/>
    <property type="match status" value="1"/>
</dbReference>
<keyword evidence="1" id="KW-0808">Transferase</keyword>
<dbReference type="PANTHER" id="PTHR43420">
    <property type="entry name" value="ACETYLTRANSFERASE"/>
    <property type="match status" value="1"/>
</dbReference>
<comment type="caution">
    <text evidence="4">The sequence shown here is derived from an EMBL/GenBank/DDBJ whole genome shotgun (WGS) entry which is preliminary data.</text>
</comment>
<dbReference type="Gene3D" id="3.40.630.30">
    <property type="match status" value="1"/>
</dbReference>
<evidence type="ECO:0000256" key="2">
    <source>
        <dbReference type="ARBA" id="ARBA00023315"/>
    </source>
</evidence>
<gene>
    <name evidence="4" type="ORF">CHU93_05390</name>
</gene>
<sequence>MAVMHAAFDPLYGEAWSAPQLAGTLTMPGCWARLAMAGAVATGFSLCRSLGPEVELLLIAVDPAQRRQGIAARLLARAQDDASARGASELFLEVREDNAAALRLYANAGFGAVGRRRDYYTGKDGSKRSAITMKTALHK</sequence>
<keyword evidence="2" id="KW-0012">Acyltransferase</keyword>